<protein>
    <submittedName>
        <fullName evidence="3">Uncharacterized protein</fullName>
    </submittedName>
</protein>
<feature type="region of interest" description="Disordered" evidence="1">
    <location>
        <begin position="209"/>
        <end position="255"/>
    </location>
</feature>
<accession>A0ABY7DSS2</accession>
<feature type="transmembrane region" description="Helical" evidence="2">
    <location>
        <begin position="448"/>
        <end position="467"/>
    </location>
</feature>
<gene>
    <name evidence="3" type="ORF">MAR_023773</name>
</gene>
<keyword evidence="2" id="KW-1133">Transmembrane helix</keyword>
<dbReference type="PANTHER" id="PTHR11360">
    <property type="entry name" value="MONOCARBOXYLATE TRANSPORTER"/>
    <property type="match status" value="1"/>
</dbReference>
<evidence type="ECO:0000313" key="3">
    <source>
        <dbReference type="EMBL" id="WAQ99400.1"/>
    </source>
</evidence>
<organism evidence="3 4">
    <name type="scientific">Mya arenaria</name>
    <name type="common">Soft-shell clam</name>
    <dbReference type="NCBI Taxonomy" id="6604"/>
    <lineage>
        <taxon>Eukaryota</taxon>
        <taxon>Metazoa</taxon>
        <taxon>Spiralia</taxon>
        <taxon>Lophotrochozoa</taxon>
        <taxon>Mollusca</taxon>
        <taxon>Bivalvia</taxon>
        <taxon>Autobranchia</taxon>
        <taxon>Heteroconchia</taxon>
        <taxon>Euheterodonta</taxon>
        <taxon>Imparidentia</taxon>
        <taxon>Neoheterodontei</taxon>
        <taxon>Myida</taxon>
        <taxon>Myoidea</taxon>
        <taxon>Myidae</taxon>
        <taxon>Mya</taxon>
    </lineage>
</organism>
<dbReference type="EMBL" id="CP111014">
    <property type="protein sequence ID" value="WAQ99400.1"/>
    <property type="molecule type" value="Genomic_DNA"/>
</dbReference>
<dbReference type="Proteomes" id="UP001164746">
    <property type="component" value="Chromosome 3"/>
</dbReference>
<feature type="transmembrane region" description="Helical" evidence="2">
    <location>
        <begin position="280"/>
        <end position="302"/>
    </location>
</feature>
<feature type="transmembrane region" description="Helical" evidence="2">
    <location>
        <begin position="97"/>
        <end position="116"/>
    </location>
</feature>
<feature type="transmembrane region" description="Helical" evidence="2">
    <location>
        <begin position="415"/>
        <end position="436"/>
    </location>
</feature>
<feature type="transmembrane region" description="Helical" evidence="2">
    <location>
        <begin position="377"/>
        <end position="395"/>
    </location>
</feature>
<keyword evidence="4" id="KW-1185">Reference proteome</keyword>
<evidence type="ECO:0000313" key="4">
    <source>
        <dbReference type="Proteomes" id="UP001164746"/>
    </source>
</evidence>
<evidence type="ECO:0000256" key="1">
    <source>
        <dbReference type="SAM" id="MobiDB-lite"/>
    </source>
</evidence>
<dbReference type="Pfam" id="PF07690">
    <property type="entry name" value="MFS_1"/>
    <property type="match status" value="1"/>
</dbReference>
<dbReference type="InterPro" id="IPR036259">
    <property type="entry name" value="MFS_trans_sf"/>
</dbReference>
<dbReference type="InterPro" id="IPR050327">
    <property type="entry name" value="Proton-linked_MCT"/>
</dbReference>
<sequence>MATDRDPRRKWLVLVAAVACHVTSGGVALSFGVLATCICTMPKTRVSFGHNSGVLGRHFRSAARLPMSALGCGLAIGVSIVPLFIRLLLDHLSYLRAYIVCAAIVLNGIACGLLFVPPESNASGAEVGEYRRMENEHVSESSDNATPQPSYDEPLEEARGSGDENGEKAKLKRKPEHHYHSVIRPEETIIVSTLERSWKFDDNELYETASEDEADEDGDATGETPVDEESAVTRDPPVQDSPKNDEELQPEPSKTAPLTLLGVVTGLTEPREICSWRFSLFAISSFLFYLGFVIPLTFYPAVSKQKGYKDTTSVWTLPAMGAGAACGVIMCGALLAVFERRSTVNRLMDGRSTILIAALGSVLAGLSVAFLQYYKHFSVLMITAALFGFFSAFYLRARLCCIQRVCGIDLSASAWIFTGWLAGFAPFIALPITGWLADNHGDYTGGHLMAAVALGLAGVVLSPLLILTSPHRT</sequence>
<proteinExistence type="predicted"/>
<keyword evidence="2" id="KW-0472">Membrane</keyword>
<feature type="compositionally biased region" description="Acidic residues" evidence="1">
    <location>
        <begin position="209"/>
        <end position="230"/>
    </location>
</feature>
<dbReference type="PANTHER" id="PTHR11360:SF260">
    <property type="entry name" value="MFS DOMAIN-CONTAINING PROTEIN"/>
    <property type="match status" value="1"/>
</dbReference>
<keyword evidence="2" id="KW-0812">Transmembrane</keyword>
<feature type="transmembrane region" description="Helical" evidence="2">
    <location>
        <begin position="12"/>
        <end position="41"/>
    </location>
</feature>
<feature type="compositionally biased region" description="Basic and acidic residues" evidence="1">
    <location>
        <begin position="156"/>
        <end position="169"/>
    </location>
</feature>
<feature type="transmembrane region" description="Helical" evidence="2">
    <location>
        <begin position="314"/>
        <end position="338"/>
    </location>
</feature>
<dbReference type="InterPro" id="IPR011701">
    <property type="entry name" value="MFS"/>
</dbReference>
<name>A0ABY7DSS2_MYAAR</name>
<feature type="transmembrane region" description="Helical" evidence="2">
    <location>
        <begin position="350"/>
        <end position="371"/>
    </location>
</feature>
<dbReference type="Gene3D" id="1.20.1250.20">
    <property type="entry name" value="MFS general substrate transporter like domains"/>
    <property type="match status" value="1"/>
</dbReference>
<dbReference type="SUPFAM" id="SSF103473">
    <property type="entry name" value="MFS general substrate transporter"/>
    <property type="match status" value="1"/>
</dbReference>
<reference evidence="3" key="1">
    <citation type="submission" date="2022-11" db="EMBL/GenBank/DDBJ databases">
        <title>Centuries of genome instability and evolution in soft-shell clam transmissible cancer (bioRxiv).</title>
        <authorList>
            <person name="Hart S.F.M."/>
            <person name="Yonemitsu M.A."/>
            <person name="Giersch R.M."/>
            <person name="Beal B.F."/>
            <person name="Arriagada G."/>
            <person name="Davis B.W."/>
            <person name="Ostrander E.A."/>
            <person name="Goff S.P."/>
            <person name="Metzger M.J."/>
        </authorList>
    </citation>
    <scope>NUCLEOTIDE SEQUENCE</scope>
    <source>
        <strain evidence="3">MELC-2E11</strain>
        <tissue evidence="3">Siphon/mantle</tissue>
    </source>
</reference>
<feature type="transmembrane region" description="Helical" evidence="2">
    <location>
        <begin position="62"/>
        <end position="85"/>
    </location>
</feature>
<feature type="region of interest" description="Disordered" evidence="1">
    <location>
        <begin position="134"/>
        <end position="178"/>
    </location>
</feature>
<evidence type="ECO:0000256" key="2">
    <source>
        <dbReference type="SAM" id="Phobius"/>
    </source>
</evidence>